<evidence type="ECO:0000259" key="1">
    <source>
        <dbReference type="PROSITE" id="PS50956"/>
    </source>
</evidence>
<reference evidence="2 3" key="1">
    <citation type="submission" date="2017-07" db="EMBL/GenBank/DDBJ databases">
        <title>Isolation and whole genome analysis of endospore-forming bacteria from heroin.</title>
        <authorList>
            <person name="Kalinowski J."/>
            <person name="Ahrens B."/>
            <person name="Al-Dilaimi A."/>
            <person name="Winkler A."/>
            <person name="Wibberg D."/>
            <person name="Schleenbecker U."/>
            <person name="Ruckert C."/>
            <person name="Wolfel R."/>
            <person name="Grass G."/>
        </authorList>
    </citation>
    <scope>NUCLEOTIDE SEQUENCE [LARGE SCALE GENOMIC DNA]</scope>
    <source>
        <strain evidence="2 3">7521-2</strain>
    </source>
</reference>
<dbReference type="EMBL" id="NPBQ01000045">
    <property type="protein sequence ID" value="PAD83874.1"/>
    <property type="molecule type" value="Genomic_DNA"/>
</dbReference>
<feature type="non-terminal residue" evidence="2">
    <location>
        <position position="31"/>
    </location>
</feature>
<dbReference type="PROSITE" id="PS50956">
    <property type="entry name" value="HTH_ASNC_2"/>
    <property type="match status" value="1"/>
</dbReference>
<evidence type="ECO:0000313" key="3">
    <source>
        <dbReference type="Proteomes" id="UP000216961"/>
    </source>
</evidence>
<comment type="caution">
    <text evidence="2">The sequence shown here is derived from an EMBL/GenBank/DDBJ whole genome shotgun (WGS) entry which is preliminary data.</text>
</comment>
<dbReference type="RefSeq" id="WP_176474188.1">
    <property type="nucleotide sequence ID" value="NZ_NPBQ01000045.1"/>
</dbReference>
<dbReference type="AlphaFoldDB" id="A0AA91Z1S2"/>
<dbReference type="Pfam" id="PF13404">
    <property type="entry name" value="HTH_AsnC-type"/>
    <property type="match status" value="1"/>
</dbReference>
<protein>
    <submittedName>
        <fullName evidence="2">AsnC family transcriptional regulator</fullName>
    </submittedName>
</protein>
<dbReference type="InterPro" id="IPR036390">
    <property type="entry name" value="WH_DNA-bd_sf"/>
</dbReference>
<dbReference type="InterPro" id="IPR000485">
    <property type="entry name" value="AsnC-type_HTH_dom"/>
</dbReference>
<gene>
    <name evidence="2" type="ORF">CHH57_07495</name>
</gene>
<dbReference type="PRINTS" id="PR00033">
    <property type="entry name" value="HTHASNC"/>
</dbReference>
<name>A0AA91Z1S2_NIACI</name>
<dbReference type="GO" id="GO:0043565">
    <property type="term" value="F:sequence-specific DNA binding"/>
    <property type="evidence" value="ECO:0007669"/>
    <property type="project" value="InterPro"/>
</dbReference>
<dbReference type="InterPro" id="IPR036388">
    <property type="entry name" value="WH-like_DNA-bd_sf"/>
</dbReference>
<dbReference type="Proteomes" id="UP000216961">
    <property type="component" value="Unassembled WGS sequence"/>
</dbReference>
<dbReference type="SUPFAM" id="SSF46785">
    <property type="entry name" value="Winged helix' DNA-binding domain"/>
    <property type="match status" value="1"/>
</dbReference>
<evidence type="ECO:0000313" key="2">
    <source>
        <dbReference type="EMBL" id="PAD83874.1"/>
    </source>
</evidence>
<feature type="domain" description="HTH asnC-type" evidence="1">
    <location>
        <begin position="3"/>
        <end position="31"/>
    </location>
</feature>
<organism evidence="2 3">
    <name type="scientific">Niallia circulans</name>
    <name type="common">Bacillus circulans</name>
    <dbReference type="NCBI Taxonomy" id="1397"/>
    <lineage>
        <taxon>Bacteria</taxon>
        <taxon>Bacillati</taxon>
        <taxon>Bacillota</taxon>
        <taxon>Bacilli</taxon>
        <taxon>Bacillales</taxon>
        <taxon>Bacillaceae</taxon>
        <taxon>Niallia</taxon>
    </lineage>
</organism>
<dbReference type="Gene3D" id="1.10.10.10">
    <property type="entry name" value="Winged helix-like DNA-binding domain superfamily/Winged helix DNA-binding domain"/>
    <property type="match status" value="1"/>
</dbReference>
<proteinExistence type="predicted"/>
<accession>A0AA91Z1S2</accession>
<sequence>MKIDSIDKKIIDELNQNSRLSMSELGRRINL</sequence>